<organism evidence="9 10">
    <name type="scientific">Microbacterium insulae</name>
    <dbReference type="NCBI Taxonomy" id="483014"/>
    <lineage>
        <taxon>Bacteria</taxon>
        <taxon>Bacillati</taxon>
        <taxon>Actinomycetota</taxon>
        <taxon>Actinomycetes</taxon>
        <taxon>Micrococcales</taxon>
        <taxon>Microbacteriaceae</taxon>
        <taxon>Microbacterium</taxon>
    </lineage>
</organism>
<name>A0ABW3AJ55_9MICO</name>
<keyword evidence="3 9" id="KW-0808">Transferase</keyword>
<dbReference type="RefSeq" id="WP_204978447.1">
    <property type="nucleotide sequence ID" value="NZ_JBHTII010000001.1"/>
</dbReference>
<evidence type="ECO:0000259" key="8">
    <source>
        <dbReference type="Pfam" id="PF02397"/>
    </source>
</evidence>
<dbReference type="EC" id="2.7.8.-" evidence="9"/>
<proteinExistence type="inferred from homology"/>
<evidence type="ECO:0000256" key="6">
    <source>
        <dbReference type="ARBA" id="ARBA00023136"/>
    </source>
</evidence>
<feature type="transmembrane region" description="Helical" evidence="7">
    <location>
        <begin position="61"/>
        <end position="78"/>
    </location>
</feature>
<dbReference type="PANTHER" id="PTHR30576:SF10">
    <property type="entry name" value="SLL5057 PROTEIN"/>
    <property type="match status" value="1"/>
</dbReference>
<feature type="domain" description="Bacterial sugar transferase" evidence="8">
    <location>
        <begin position="286"/>
        <end position="474"/>
    </location>
</feature>
<sequence length="481" mass="52312">MTIPSARDIASGGRGSWRRSYARSMAQTDAAVVAATVLTADLLWIPRGSNVVLAGGEVTPVPYWLVSVLLLGVWLIALEAFQTRDPRFVGSGATEYRRVVEASVVVFGLIAISSYVGAVELGRAYLVTAFAVGVPALALSRWLWRQWLRREQDAGRRLAPVVIVGDRTSEDTADAIARFPGSGYRLLGVVSDEPTVRTEHLGPIASLEAIIEVMRPEAVIVTSVHALGPQRMQQLGWSLAQHGAELIVTPGLVGVAGPRIHTRPVADLPLLQVDYPELVGAKAVAKRTVDIVGALALILLSLPLMLGTALAVAMTSPGGFLYRQERIGRGGRPFHMLKFRSMRVDSDAELQALLLAQGSSGRPLFKVADDPRVTPVGRVIRKYSLDELPQFFNVLRGDMSLVGPRPQRPAEVALYDEFASRRHIVKPGVSGLWQVSGRSTLAWEDAIRLDLSYIDNWSLTGDLVILWRTMRAVVRPGAEAY</sequence>
<dbReference type="InterPro" id="IPR017475">
    <property type="entry name" value="EPS_sugar_tfrase"/>
</dbReference>
<feature type="transmembrane region" description="Helical" evidence="7">
    <location>
        <begin position="28"/>
        <end position="46"/>
    </location>
</feature>
<feature type="transmembrane region" description="Helical" evidence="7">
    <location>
        <begin position="124"/>
        <end position="144"/>
    </location>
</feature>
<evidence type="ECO:0000313" key="9">
    <source>
        <dbReference type="EMBL" id="MFD0790611.1"/>
    </source>
</evidence>
<gene>
    <name evidence="9" type="ORF">ACFQ0P_09380</name>
</gene>
<keyword evidence="6 7" id="KW-0472">Membrane</keyword>
<evidence type="ECO:0000256" key="7">
    <source>
        <dbReference type="SAM" id="Phobius"/>
    </source>
</evidence>
<feature type="transmembrane region" description="Helical" evidence="7">
    <location>
        <begin position="99"/>
        <end position="118"/>
    </location>
</feature>
<reference evidence="10" key="1">
    <citation type="journal article" date="2019" name="Int. J. Syst. Evol. Microbiol.">
        <title>The Global Catalogue of Microorganisms (GCM) 10K type strain sequencing project: providing services to taxonomists for standard genome sequencing and annotation.</title>
        <authorList>
            <consortium name="The Broad Institute Genomics Platform"/>
            <consortium name="The Broad Institute Genome Sequencing Center for Infectious Disease"/>
            <person name="Wu L."/>
            <person name="Ma J."/>
        </authorList>
    </citation>
    <scope>NUCLEOTIDE SEQUENCE [LARGE SCALE GENOMIC DNA]</scope>
    <source>
        <strain evidence="10">CCUG 54523</strain>
    </source>
</reference>
<evidence type="ECO:0000313" key="10">
    <source>
        <dbReference type="Proteomes" id="UP001597055"/>
    </source>
</evidence>
<keyword evidence="5 7" id="KW-1133">Transmembrane helix</keyword>
<protein>
    <submittedName>
        <fullName evidence="9">Sugar transferase</fullName>
        <ecNumber evidence="9">2.7.8.-</ecNumber>
    </submittedName>
</protein>
<evidence type="ECO:0000256" key="4">
    <source>
        <dbReference type="ARBA" id="ARBA00022692"/>
    </source>
</evidence>
<evidence type="ECO:0000256" key="3">
    <source>
        <dbReference type="ARBA" id="ARBA00022679"/>
    </source>
</evidence>
<dbReference type="NCBIfam" id="TIGR03025">
    <property type="entry name" value="EPS_sugtrans"/>
    <property type="match status" value="1"/>
</dbReference>
<accession>A0ABW3AJ55</accession>
<dbReference type="InterPro" id="IPR003362">
    <property type="entry name" value="Bact_transf"/>
</dbReference>
<dbReference type="PANTHER" id="PTHR30576">
    <property type="entry name" value="COLANIC BIOSYNTHESIS UDP-GLUCOSE LIPID CARRIER TRANSFERASE"/>
    <property type="match status" value="1"/>
</dbReference>
<comment type="caution">
    <text evidence="9">The sequence shown here is derived from an EMBL/GenBank/DDBJ whole genome shotgun (WGS) entry which is preliminary data.</text>
</comment>
<feature type="transmembrane region" description="Helical" evidence="7">
    <location>
        <begin position="291"/>
        <end position="314"/>
    </location>
</feature>
<evidence type="ECO:0000256" key="5">
    <source>
        <dbReference type="ARBA" id="ARBA00022989"/>
    </source>
</evidence>
<comment type="similarity">
    <text evidence="2">Belongs to the bacterial sugar transferase family.</text>
</comment>
<comment type="subcellular location">
    <subcellularLocation>
        <location evidence="1">Membrane</location>
        <topology evidence="1">Multi-pass membrane protein</topology>
    </subcellularLocation>
</comment>
<dbReference type="Pfam" id="PF02397">
    <property type="entry name" value="Bac_transf"/>
    <property type="match status" value="1"/>
</dbReference>
<evidence type="ECO:0000256" key="1">
    <source>
        <dbReference type="ARBA" id="ARBA00004141"/>
    </source>
</evidence>
<dbReference type="Pfam" id="PF13727">
    <property type="entry name" value="CoA_binding_3"/>
    <property type="match status" value="1"/>
</dbReference>
<dbReference type="EMBL" id="JBHTII010000001">
    <property type="protein sequence ID" value="MFD0790611.1"/>
    <property type="molecule type" value="Genomic_DNA"/>
</dbReference>
<dbReference type="Proteomes" id="UP001597055">
    <property type="component" value="Unassembled WGS sequence"/>
</dbReference>
<evidence type="ECO:0000256" key="2">
    <source>
        <dbReference type="ARBA" id="ARBA00006464"/>
    </source>
</evidence>
<keyword evidence="4 7" id="KW-0812">Transmembrane</keyword>
<keyword evidence="10" id="KW-1185">Reference proteome</keyword>
<dbReference type="GO" id="GO:0016740">
    <property type="term" value="F:transferase activity"/>
    <property type="evidence" value="ECO:0007669"/>
    <property type="project" value="UniProtKB-KW"/>
</dbReference>